<dbReference type="Gene3D" id="3.40.50.10610">
    <property type="entry name" value="ABC-type transport auxiliary lipoprotein component"/>
    <property type="match status" value="1"/>
</dbReference>
<dbReference type="Pfam" id="PF03886">
    <property type="entry name" value="ABC_trans_aux"/>
    <property type="match status" value="1"/>
</dbReference>
<proteinExistence type="predicted"/>
<dbReference type="Proteomes" id="UP000253941">
    <property type="component" value="Unassembled WGS sequence"/>
</dbReference>
<name>A0A369T5D9_9PROT</name>
<dbReference type="SUPFAM" id="SSF159594">
    <property type="entry name" value="XCC0632-like"/>
    <property type="match status" value="1"/>
</dbReference>
<organism evidence="2 3">
    <name type="scientific">Ferruginivarius sediminum</name>
    <dbReference type="NCBI Taxonomy" id="2661937"/>
    <lineage>
        <taxon>Bacteria</taxon>
        <taxon>Pseudomonadati</taxon>
        <taxon>Pseudomonadota</taxon>
        <taxon>Alphaproteobacteria</taxon>
        <taxon>Rhodospirillales</taxon>
        <taxon>Rhodospirillaceae</taxon>
        <taxon>Ferruginivarius</taxon>
    </lineage>
</organism>
<dbReference type="PROSITE" id="PS51257">
    <property type="entry name" value="PROKAR_LIPOPROTEIN"/>
    <property type="match status" value="1"/>
</dbReference>
<feature type="domain" description="ABC-type transport auxiliary lipoprotein component" evidence="1">
    <location>
        <begin position="51"/>
        <end position="190"/>
    </location>
</feature>
<protein>
    <submittedName>
        <fullName evidence="2">ABC transporter</fullName>
    </submittedName>
</protein>
<keyword evidence="3" id="KW-1185">Reference proteome</keyword>
<evidence type="ECO:0000313" key="2">
    <source>
        <dbReference type="EMBL" id="RDD60551.1"/>
    </source>
</evidence>
<dbReference type="AlphaFoldDB" id="A0A369T5D9"/>
<evidence type="ECO:0000313" key="3">
    <source>
        <dbReference type="Proteomes" id="UP000253941"/>
    </source>
</evidence>
<evidence type="ECO:0000259" key="1">
    <source>
        <dbReference type="Pfam" id="PF03886"/>
    </source>
</evidence>
<accession>A0A369T5D9</accession>
<sequence>MRRRDLLLLAGSGLVLAACGGGGSVPRDSFYRLAIDDPGRRYGMPVLDGTVEVTRFEADGLTSERAVIYQESGPALRQYSYHYWVDSPTLLLQEAIVNALRQSRAAPRVVTPGARVRSDYQVTGKLNQLQHTIRGGGGAEVVIALDINVTRTADGRLVLHKRYIERSPVQGEGVPAAVEEFQTALTGVAARFLDDLAEANGVESTG</sequence>
<comment type="caution">
    <text evidence="2">The sequence shown here is derived from an EMBL/GenBank/DDBJ whole genome shotgun (WGS) entry which is preliminary data.</text>
</comment>
<reference evidence="2 3" key="1">
    <citation type="submission" date="2018-07" db="EMBL/GenBank/DDBJ databases">
        <title>Venubactetium sediminum gen. nov., sp. nov., isolated from a marine solar saltern.</title>
        <authorList>
            <person name="Wang S."/>
        </authorList>
    </citation>
    <scope>NUCLEOTIDE SEQUENCE [LARGE SCALE GENOMIC DNA]</scope>
    <source>
        <strain evidence="2 3">WD2A32</strain>
    </source>
</reference>
<dbReference type="RefSeq" id="WP_114583487.1">
    <property type="nucleotide sequence ID" value="NZ_QPMH01000024.1"/>
</dbReference>
<dbReference type="EMBL" id="QPMH01000024">
    <property type="protein sequence ID" value="RDD60551.1"/>
    <property type="molecule type" value="Genomic_DNA"/>
</dbReference>
<dbReference type="InterPro" id="IPR005586">
    <property type="entry name" value="ABC_trans_aux"/>
</dbReference>
<gene>
    <name evidence="2" type="ORF">DRB17_17310</name>
</gene>